<keyword evidence="6" id="KW-1185">Reference proteome</keyword>
<dbReference type="SUPFAM" id="SSF51120">
    <property type="entry name" value="beta-Roll"/>
    <property type="match status" value="4"/>
</dbReference>
<dbReference type="Gene3D" id="2.170.16.10">
    <property type="entry name" value="Hedgehog/Intein (Hint) domain"/>
    <property type="match status" value="1"/>
</dbReference>
<dbReference type="PROSITE" id="PS50817">
    <property type="entry name" value="INTEIN_N_TER"/>
    <property type="match status" value="1"/>
</dbReference>
<feature type="compositionally biased region" description="Basic and acidic residues" evidence="3">
    <location>
        <begin position="290"/>
        <end position="301"/>
    </location>
</feature>
<proteinExistence type="predicted"/>
<organism evidence="5 6">
    <name type="scientific">Limimaricola cinnabarinus</name>
    <dbReference type="NCBI Taxonomy" id="1125964"/>
    <lineage>
        <taxon>Bacteria</taxon>
        <taxon>Pseudomonadati</taxon>
        <taxon>Pseudomonadota</taxon>
        <taxon>Alphaproteobacteria</taxon>
        <taxon>Rhodobacterales</taxon>
        <taxon>Paracoccaceae</taxon>
        <taxon>Limimaricola</taxon>
    </lineage>
</organism>
<dbReference type="PROSITE" id="PS00330">
    <property type="entry name" value="HEMOLYSIN_CALCIUM"/>
    <property type="match status" value="7"/>
</dbReference>
<feature type="region of interest" description="Disordered" evidence="3">
    <location>
        <begin position="267"/>
        <end position="386"/>
    </location>
</feature>
<comment type="caution">
    <text evidence="5">The sequence shown here is derived from an EMBL/GenBank/DDBJ whole genome shotgun (WGS) entry which is preliminary data.</text>
</comment>
<dbReference type="Pfam" id="PF17963">
    <property type="entry name" value="Big_9"/>
    <property type="match status" value="1"/>
</dbReference>
<dbReference type="InterPro" id="IPR011049">
    <property type="entry name" value="Serralysin-like_metalloprot_C"/>
</dbReference>
<dbReference type="RefSeq" id="WP_099273293.1">
    <property type="nucleotide sequence ID" value="NZ_KZ304951.1"/>
</dbReference>
<dbReference type="Pfam" id="PF13403">
    <property type="entry name" value="Hint_2"/>
    <property type="match status" value="1"/>
</dbReference>
<protein>
    <submittedName>
        <fullName evidence="5">Type I secretion protein</fullName>
    </submittedName>
</protein>
<evidence type="ECO:0000256" key="2">
    <source>
        <dbReference type="ARBA" id="ARBA00022525"/>
    </source>
</evidence>
<feature type="compositionally biased region" description="Basic and acidic residues" evidence="3">
    <location>
        <begin position="29"/>
        <end position="42"/>
    </location>
</feature>
<dbReference type="InterPro" id="IPR018511">
    <property type="entry name" value="Hemolysin-typ_Ca-bd_CS"/>
</dbReference>
<evidence type="ECO:0000313" key="5">
    <source>
        <dbReference type="EMBL" id="PHP29079.1"/>
    </source>
</evidence>
<dbReference type="Pfam" id="PF00353">
    <property type="entry name" value="HemolysinCabind"/>
    <property type="match status" value="8"/>
</dbReference>
<dbReference type="InterPro" id="IPR050557">
    <property type="entry name" value="RTX_toxin/Mannuronan_C5-epim"/>
</dbReference>
<dbReference type="InterPro" id="IPR001343">
    <property type="entry name" value="Hemolysn_Ca-bd"/>
</dbReference>
<dbReference type="InterPro" id="IPR006141">
    <property type="entry name" value="Intein_N"/>
</dbReference>
<dbReference type="OrthoDB" id="6305173at2"/>
<name>A0A2G1MK00_9RHOB</name>
<dbReference type="Gene3D" id="2.150.10.10">
    <property type="entry name" value="Serralysin-like metalloprotease, C-terminal"/>
    <property type="match status" value="5"/>
</dbReference>
<feature type="region of interest" description="Disordered" evidence="3">
    <location>
        <begin position="494"/>
        <end position="515"/>
    </location>
</feature>
<dbReference type="InterPro" id="IPR028992">
    <property type="entry name" value="Hedgehog/Intein_dom"/>
</dbReference>
<dbReference type="EMBL" id="NQWH01000003">
    <property type="protein sequence ID" value="PHP29079.1"/>
    <property type="molecule type" value="Genomic_DNA"/>
</dbReference>
<comment type="subcellular location">
    <subcellularLocation>
        <location evidence="1">Secreted</location>
    </subcellularLocation>
</comment>
<dbReference type="GO" id="GO:0005509">
    <property type="term" value="F:calcium ion binding"/>
    <property type="evidence" value="ECO:0007669"/>
    <property type="project" value="InterPro"/>
</dbReference>
<dbReference type="PRINTS" id="PR00313">
    <property type="entry name" value="CABNDNGRPT"/>
</dbReference>
<dbReference type="PANTHER" id="PTHR38340">
    <property type="entry name" value="S-LAYER PROTEIN"/>
    <property type="match status" value="1"/>
</dbReference>
<dbReference type="GO" id="GO:0005576">
    <property type="term" value="C:extracellular region"/>
    <property type="evidence" value="ECO:0007669"/>
    <property type="project" value="UniProtKB-SubCell"/>
</dbReference>
<accession>A0A2G1MK00</accession>
<evidence type="ECO:0000256" key="3">
    <source>
        <dbReference type="SAM" id="MobiDB-lite"/>
    </source>
</evidence>
<dbReference type="GO" id="GO:0016539">
    <property type="term" value="P:intein-mediated protein splicing"/>
    <property type="evidence" value="ECO:0007669"/>
    <property type="project" value="InterPro"/>
</dbReference>
<feature type="region of interest" description="Disordered" evidence="3">
    <location>
        <begin position="1"/>
        <end position="47"/>
    </location>
</feature>
<evidence type="ECO:0000256" key="1">
    <source>
        <dbReference type="ARBA" id="ARBA00004613"/>
    </source>
</evidence>
<reference evidence="5 6" key="1">
    <citation type="submission" date="2017-08" db="EMBL/GenBank/DDBJ databases">
        <title>Draft Genome Sequence of Loktanella cinnabarina Strain XM1, Isolated from Coastal Surface Water.</title>
        <authorList>
            <person name="Ma R."/>
            <person name="Wang J."/>
            <person name="Wang Q."/>
            <person name="Ma Z."/>
            <person name="Li J."/>
            <person name="Chen L."/>
        </authorList>
    </citation>
    <scope>NUCLEOTIDE SEQUENCE [LARGE SCALE GENOMIC DNA]</scope>
    <source>
        <strain evidence="5 6">XM1</strain>
    </source>
</reference>
<feature type="region of interest" description="Disordered" evidence="3">
    <location>
        <begin position="122"/>
        <end position="141"/>
    </location>
</feature>
<feature type="compositionally biased region" description="Basic and acidic residues" evidence="3">
    <location>
        <begin position="333"/>
        <end position="386"/>
    </location>
</feature>
<sequence length="828" mass="87917">MAGNRIDGTPGDDTLFGGTGDDAIFGGAGDDRIDGKGGDDKLFGGAGNDTFIAGRDGKVDGGTDDDEDIDTLDLRGQGNVYAKDIVPDSDGNGSSGWIQFLDENMNPTGERLDFRNIESFLKDPQGRNTAPDARDDTATTTQGMAVTIDVLANDSDPDGDPLRVTEASASRGEVVINPDGTLHYTPEAGFDGDVTISYSITDDRGGVDSAEVALRVACAPGPDGIVEGTMGDDVIDLAYDGDPEGDRVDDRDAILADDAPNDDRIEAYGGNDTVRAGEGDDIVHGGRGNDTIHGEAGDDRLLGGGGRDTIFGGAGEDELIGGNGGDRLSGGAGDDRLDGGRNGDRLDGGEGDDRLFGGAENDRLFGGTGRDEIYGGDGDDRIDASDGDRKADLDLFDNPYPGLTPDPDVFDDRDIVYGGAGDDRIHTGDDRDTIFGGTGDDHIDAGIDDDLVLGEEGDDNLTGGEGNDRIFGGEGDDVIHGGLDPRFPDRLNIRDDEGDLVTDNGRDELFGGDGNDTIFGQDDDDKLFGGAGDDTLDAGIDDDTVFGGAGNDTITGGQGVDLLFGDDDRDTILGGNGGDRAFGGEGGDDYDTLDLTGSESGVDRIEYTSDDREDGIVYFKDGTTMRFEEIENVVPCFTPGTVIATPRGERLVEELREGDRIITRDNGIQEIRWVGHKQVGPKQFLTSPHLKPVMIRAGALGNGLPERDMMVSPNHRVLLSGERAQLYFEDSEVLAAAKHLIGSKGIHSVDVPRTSYIHFMFDRHEVVLSNGAWTESFQPGDHTLKGIGAEQRDEIFELFPELKAREGIDNYRSARKALKRHEARLMVI</sequence>
<gene>
    <name evidence="5" type="ORF">CJ301_00920</name>
</gene>
<feature type="compositionally biased region" description="Low complexity" evidence="3">
    <location>
        <begin position="7"/>
        <end position="25"/>
    </location>
</feature>
<feature type="compositionally biased region" description="Gly residues" evidence="3">
    <location>
        <begin position="321"/>
        <end position="332"/>
    </location>
</feature>
<evidence type="ECO:0000313" key="6">
    <source>
        <dbReference type="Proteomes" id="UP000221860"/>
    </source>
</evidence>
<dbReference type="InterPro" id="IPR036844">
    <property type="entry name" value="Hint_dom_sf"/>
</dbReference>
<keyword evidence="2" id="KW-0964">Secreted</keyword>
<dbReference type="Proteomes" id="UP000221860">
    <property type="component" value="Unassembled WGS sequence"/>
</dbReference>
<feature type="compositionally biased region" description="Basic and acidic residues" evidence="3">
    <location>
        <begin position="275"/>
        <end position="284"/>
    </location>
</feature>
<dbReference type="PANTHER" id="PTHR38340:SF1">
    <property type="entry name" value="S-LAYER PROTEIN"/>
    <property type="match status" value="1"/>
</dbReference>
<dbReference type="SUPFAM" id="SSF51294">
    <property type="entry name" value="Hedgehog/intein (Hint) domain"/>
    <property type="match status" value="1"/>
</dbReference>
<dbReference type="AlphaFoldDB" id="A0A2G1MK00"/>
<evidence type="ECO:0000259" key="4">
    <source>
        <dbReference type="Pfam" id="PF13403"/>
    </source>
</evidence>
<feature type="domain" description="Hedgehog/Intein (Hint)" evidence="4">
    <location>
        <begin position="635"/>
        <end position="781"/>
    </location>
</feature>